<dbReference type="InterPro" id="IPR013325">
    <property type="entry name" value="RNA_pol_sigma_r2"/>
</dbReference>
<dbReference type="RefSeq" id="WP_132743946.1">
    <property type="nucleotide sequence ID" value="NZ_SLXK01000003.1"/>
</dbReference>
<dbReference type="CDD" id="cd06171">
    <property type="entry name" value="Sigma70_r4"/>
    <property type="match status" value="1"/>
</dbReference>
<reference evidence="8 9" key="1">
    <citation type="submission" date="2019-03" db="EMBL/GenBank/DDBJ databases">
        <title>Genomic Encyclopedia of Type Strains, Phase IV (KMG-IV): sequencing the most valuable type-strain genomes for metagenomic binning, comparative biology and taxonomic classification.</title>
        <authorList>
            <person name="Goeker M."/>
        </authorList>
    </citation>
    <scope>NUCLEOTIDE SEQUENCE [LARGE SCALE GENOMIC DNA]</scope>
    <source>
        <strain evidence="8 9">DSM 19377</strain>
    </source>
</reference>
<gene>
    <name evidence="8" type="ORF">EV207_103199</name>
</gene>
<comment type="caution">
    <text evidence="8">The sequence shown here is derived from an EMBL/GenBank/DDBJ whole genome shotgun (WGS) entry which is preliminary data.</text>
</comment>
<dbReference type="InterPro" id="IPR014284">
    <property type="entry name" value="RNA_pol_sigma-70_dom"/>
</dbReference>
<keyword evidence="5" id="KW-0804">Transcription</keyword>
<feature type="domain" description="RNA polymerase sigma factor 70 region 4 type 2" evidence="7">
    <location>
        <begin position="115"/>
        <end position="162"/>
    </location>
</feature>
<dbReference type="GO" id="GO:0006352">
    <property type="term" value="P:DNA-templated transcription initiation"/>
    <property type="evidence" value="ECO:0007669"/>
    <property type="project" value="InterPro"/>
</dbReference>
<keyword evidence="3" id="KW-0731">Sigma factor</keyword>
<evidence type="ECO:0000259" key="7">
    <source>
        <dbReference type="Pfam" id="PF08281"/>
    </source>
</evidence>
<proteinExistence type="inferred from homology"/>
<dbReference type="PANTHER" id="PTHR43133:SF8">
    <property type="entry name" value="RNA POLYMERASE SIGMA FACTOR HI_1459-RELATED"/>
    <property type="match status" value="1"/>
</dbReference>
<dbReference type="Gene3D" id="1.10.1740.10">
    <property type="match status" value="1"/>
</dbReference>
<feature type="domain" description="RNA polymerase sigma-70 region 2" evidence="6">
    <location>
        <begin position="22"/>
        <end position="85"/>
    </location>
</feature>
<evidence type="ECO:0000256" key="5">
    <source>
        <dbReference type="ARBA" id="ARBA00023163"/>
    </source>
</evidence>
<dbReference type="AlphaFoldDB" id="A0A4R2PAK7"/>
<dbReference type="PANTHER" id="PTHR43133">
    <property type="entry name" value="RNA POLYMERASE ECF-TYPE SIGMA FACTO"/>
    <property type="match status" value="1"/>
</dbReference>
<dbReference type="Gene3D" id="1.10.10.10">
    <property type="entry name" value="Winged helix-like DNA-binding domain superfamily/Winged helix DNA-binding domain"/>
    <property type="match status" value="1"/>
</dbReference>
<comment type="similarity">
    <text evidence="1">Belongs to the sigma-70 factor family. ECF subfamily.</text>
</comment>
<name>A0A4R2PAK7_9BACL</name>
<dbReference type="SUPFAM" id="SSF88659">
    <property type="entry name" value="Sigma3 and sigma4 domains of RNA polymerase sigma factors"/>
    <property type="match status" value="1"/>
</dbReference>
<dbReference type="InterPro" id="IPR013324">
    <property type="entry name" value="RNA_pol_sigma_r3/r4-like"/>
</dbReference>
<evidence type="ECO:0000256" key="1">
    <source>
        <dbReference type="ARBA" id="ARBA00010641"/>
    </source>
</evidence>
<keyword evidence="2" id="KW-0805">Transcription regulation</keyword>
<dbReference type="SUPFAM" id="SSF88946">
    <property type="entry name" value="Sigma2 domain of RNA polymerase sigma factors"/>
    <property type="match status" value="1"/>
</dbReference>
<evidence type="ECO:0000256" key="4">
    <source>
        <dbReference type="ARBA" id="ARBA00023125"/>
    </source>
</evidence>
<accession>A0A4R2PAK7</accession>
<dbReference type="InterPro" id="IPR013249">
    <property type="entry name" value="RNA_pol_sigma70_r4_t2"/>
</dbReference>
<dbReference type="Proteomes" id="UP000295416">
    <property type="component" value="Unassembled WGS sequence"/>
</dbReference>
<evidence type="ECO:0000256" key="3">
    <source>
        <dbReference type="ARBA" id="ARBA00023082"/>
    </source>
</evidence>
<dbReference type="InterPro" id="IPR036388">
    <property type="entry name" value="WH-like_DNA-bd_sf"/>
</dbReference>
<keyword evidence="4" id="KW-0238">DNA-binding</keyword>
<evidence type="ECO:0000256" key="2">
    <source>
        <dbReference type="ARBA" id="ARBA00023015"/>
    </source>
</evidence>
<evidence type="ECO:0000313" key="8">
    <source>
        <dbReference type="EMBL" id="TCP31314.1"/>
    </source>
</evidence>
<dbReference type="NCBIfam" id="TIGR02937">
    <property type="entry name" value="sigma70-ECF"/>
    <property type="match status" value="1"/>
</dbReference>
<sequence length="274" mass="31323">MERSVNQKSPLIIENGFDKSVKPYFNQLKKYCLSLTNSKWDGEDLFQDTLMKAFKKWDQQPRDISKAYLFRIASNTWIDNHRKHAPEIDAYADLLTIPGDKSMDKAAIEEAMSILLKKLTPKQRVVLLLTEAFNYTHQEIAEMIDCKEGAVRAALHRARKKLKFIDDKDAWDFECQEDARTYAQVFYSGAPEGFAKLYREETTVMGSRTKTMGSLEKTSLSTILIKNVAGTHASYCLVPIPMANGETMYMPFYQTEINALLAWLEENDAHPNAA</sequence>
<keyword evidence="9" id="KW-1185">Reference proteome</keyword>
<dbReference type="InterPro" id="IPR039425">
    <property type="entry name" value="RNA_pol_sigma-70-like"/>
</dbReference>
<protein>
    <submittedName>
        <fullName evidence="8">RNA polymerase sigma factor (Sigma-70 family)</fullName>
    </submittedName>
</protein>
<dbReference type="Pfam" id="PF08281">
    <property type="entry name" value="Sigma70_r4_2"/>
    <property type="match status" value="1"/>
</dbReference>
<dbReference type="GO" id="GO:0016987">
    <property type="term" value="F:sigma factor activity"/>
    <property type="evidence" value="ECO:0007669"/>
    <property type="project" value="UniProtKB-KW"/>
</dbReference>
<dbReference type="OrthoDB" id="2381154at2"/>
<dbReference type="EMBL" id="SLXK01000003">
    <property type="protein sequence ID" value="TCP31314.1"/>
    <property type="molecule type" value="Genomic_DNA"/>
</dbReference>
<evidence type="ECO:0000313" key="9">
    <source>
        <dbReference type="Proteomes" id="UP000295416"/>
    </source>
</evidence>
<evidence type="ECO:0000259" key="6">
    <source>
        <dbReference type="Pfam" id="PF04542"/>
    </source>
</evidence>
<organism evidence="8 9">
    <name type="scientific">Scopulibacillus darangshiensis</name>
    <dbReference type="NCBI Taxonomy" id="442528"/>
    <lineage>
        <taxon>Bacteria</taxon>
        <taxon>Bacillati</taxon>
        <taxon>Bacillota</taxon>
        <taxon>Bacilli</taxon>
        <taxon>Bacillales</taxon>
        <taxon>Sporolactobacillaceae</taxon>
        <taxon>Scopulibacillus</taxon>
    </lineage>
</organism>
<dbReference type="GO" id="GO:0003677">
    <property type="term" value="F:DNA binding"/>
    <property type="evidence" value="ECO:0007669"/>
    <property type="project" value="UniProtKB-KW"/>
</dbReference>
<dbReference type="InterPro" id="IPR007627">
    <property type="entry name" value="RNA_pol_sigma70_r2"/>
</dbReference>
<dbReference type="Pfam" id="PF04542">
    <property type="entry name" value="Sigma70_r2"/>
    <property type="match status" value="1"/>
</dbReference>